<sequence>MAVPARPAGLGSVWAAELRAGSDWVLSRMTARRAAGAFLLLRGVVLGGALLGGALSSGPARADKIRNPTAVFAGLDKITGRTVSFEVAVDETVQFGALQLTPRVCYTRPPTESAKTTAFLEVDEVTLENKYRRIFTGWMFASSPGLHAIEHPIYDVWLVDCKGGTDLIAEPKEQEDAPVAAAKPEGRKRREQARGGDEAPRARQVNRQGQVDVEPLRGTPVQPRQTPSRRFFPTNDGPKPGGVDPMDPNPR</sequence>
<keyword evidence="2" id="KW-0812">Transmembrane</keyword>
<evidence type="ECO:0000313" key="3">
    <source>
        <dbReference type="EMBL" id="BCM82556.1"/>
    </source>
</evidence>
<keyword evidence="2" id="KW-0472">Membrane</keyword>
<dbReference type="AlphaFoldDB" id="A0A8H8WQN3"/>
<dbReference type="Proteomes" id="UP000663508">
    <property type="component" value="Chromosome"/>
</dbReference>
<dbReference type="EMBL" id="AP024145">
    <property type="protein sequence ID" value="BCM82556.1"/>
    <property type="molecule type" value="Genomic_DNA"/>
</dbReference>
<protein>
    <recommendedName>
        <fullName evidence="5">DUF2155 domain-containing protein</fullName>
    </recommendedName>
</protein>
<feature type="compositionally biased region" description="Basic and acidic residues" evidence="1">
    <location>
        <begin position="192"/>
        <end position="201"/>
    </location>
</feature>
<evidence type="ECO:0000313" key="4">
    <source>
        <dbReference type="Proteomes" id="UP000663508"/>
    </source>
</evidence>
<organism evidence="3 4">
    <name type="scientific">Methylobacterium indicum</name>
    <dbReference type="NCBI Taxonomy" id="1775910"/>
    <lineage>
        <taxon>Bacteria</taxon>
        <taxon>Pseudomonadati</taxon>
        <taxon>Pseudomonadota</taxon>
        <taxon>Alphaproteobacteria</taxon>
        <taxon>Hyphomicrobiales</taxon>
        <taxon>Methylobacteriaceae</taxon>
        <taxon>Methylobacterium</taxon>
    </lineage>
</organism>
<dbReference type="InterPro" id="IPR019225">
    <property type="entry name" value="DUF2155"/>
</dbReference>
<feature type="region of interest" description="Disordered" evidence="1">
    <location>
        <begin position="170"/>
        <end position="251"/>
    </location>
</feature>
<evidence type="ECO:0000256" key="1">
    <source>
        <dbReference type="SAM" id="MobiDB-lite"/>
    </source>
</evidence>
<accession>A0A8H8WQN3</accession>
<dbReference type="Pfam" id="PF09923">
    <property type="entry name" value="DUF2155"/>
    <property type="match status" value="1"/>
</dbReference>
<feature type="transmembrane region" description="Helical" evidence="2">
    <location>
        <begin position="34"/>
        <end position="56"/>
    </location>
</feature>
<dbReference type="KEGG" id="mind:mvi_10170"/>
<reference evidence="3" key="1">
    <citation type="submission" date="2020-11" db="EMBL/GenBank/DDBJ databases">
        <title>Complete genome sequence of a novel pathogenic Methylobacterium strain isolated from rice in Vietnam.</title>
        <authorList>
            <person name="Lai K."/>
            <person name="Okazaki S."/>
            <person name="Higashi K."/>
            <person name="Mori H."/>
            <person name="Toyoda A."/>
            <person name="Kurokawa K."/>
        </authorList>
    </citation>
    <scope>NUCLEOTIDE SEQUENCE</scope>
    <source>
        <strain evidence="3">VL1</strain>
    </source>
</reference>
<name>A0A8H8WQN3_9HYPH</name>
<gene>
    <name evidence="3" type="ORF">mvi_10170</name>
</gene>
<proteinExistence type="predicted"/>
<evidence type="ECO:0008006" key="5">
    <source>
        <dbReference type="Google" id="ProtNLM"/>
    </source>
</evidence>
<evidence type="ECO:0000256" key="2">
    <source>
        <dbReference type="SAM" id="Phobius"/>
    </source>
</evidence>
<keyword evidence="2" id="KW-1133">Transmembrane helix</keyword>